<evidence type="ECO:0000256" key="1">
    <source>
        <dbReference type="ARBA" id="ARBA00022833"/>
    </source>
</evidence>
<reference evidence="2 3" key="1">
    <citation type="submission" date="2022-06" db="EMBL/GenBank/DDBJ databases">
        <title>Genomic Encyclopedia of Archaeal and Bacterial Type Strains, Phase II (KMG-II): from individual species to whole genera.</title>
        <authorList>
            <person name="Goeker M."/>
        </authorList>
    </citation>
    <scope>NUCLEOTIDE SEQUENCE [LARGE SCALE GENOMIC DNA]</scope>
    <source>
        <strain evidence="2 3">DSM 44255</strain>
    </source>
</reference>
<comment type="caution">
    <text evidence="2">The sequence shown here is derived from an EMBL/GenBank/DDBJ whole genome shotgun (WGS) entry which is preliminary data.</text>
</comment>
<name>A0ABT1IIF7_9PSEU</name>
<organism evidence="2 3">
    <name type="scientific">Actinokineospora diospyrosa</name>
    <dbReference type="NCBI Taxonomy" id="103728"/>
    <lineage>
        <taxon>Bacteria</taxon>
        <taxon>Bacillati</taxon>
        <taxon>Actinomycetota</taxon>
        <taxon>Actinomycetes</taxon>
        <taxon>Pseudonocardiales</taxon>
        <taxon>Pseudonocardiaceae</taxon>
        <taxon>Actinokineospora</taxon>
    </lineage>
</organism>
<sequence length="234" mass="25617">MRRALVVCAHPDDVDFGAAGTVASWTSAGVAVTYCLVTRGESGGDGTRPRAETGAVRQAEQLHAADLLGVAEVVFLDHPDGAVEPTQALRRDLTRVIRRVRPHRVLTWSPEINWDHLPTAHPDHRATGTATLAAVYPDARNPNAFPELHAEEGLEPWAVAELWLADAPRQLRNHCVDTTDFFERRMAALRCHVSQVGADAELADRLLAHFTDTAARYGLPRGRLAEEFQVVNTG</sequence>
<dbReference type="Gene3D" id="3.40.50.10320">
    <property type="entry name" value="LmbE-like"/>
    <property type="match status" value="1"/>
</dbReference>
<evidence type="ECO:0000313" key="2">
    <source>
        <dbReference type="EMBL" id="MCP2272427.1"/>
    </source>
</evidence>
<gene>
    <name evidence="2" type="ORF">LV75_004953</name>
</gene>
<keyword evidence="3" id="KW-1185">Reference proteome</keyword>
<proteinExistence type="predicted"/>
<evidence type="ECO:0000313" key="3">
    <source>
        <dbReference type="Proteomes" id="UP001205185"/>
    </source>
</evidence>
<dbReference type="EMBL" id="JAMTCO010000012">
    <property type="protein sequence ID" value="MCP2272427.1"/>
    <property type="molecule type" value="Genomic_DNA"/>
</dbReference>
<dbReference type="InterPro" id="IPR024078">
    <property type="entry name" value="LmbE-like_dom_sf"/>
</dbReference>
<dbReference type="Proteomes" id="UP001205185">
    <property type="component" value="Unassembled WGS sequence"/>
</dbReference>
<protein>
    <submittedName>
        <fullName evidence="2">N-acetylglucosaminyl deacetylase, LmbE family</fullName>
    </submittedName>
</protein>
<dbReference type="InterPro" id="IPR003737">
    <property type="entry name" value="GlcNAc_PI_deacetylase-related"/>
</dbReference>
<dbReference type="PANTHER" id="PTHR12993">
    <property type="entry name" value="N-ACETYLGLUCOSAMINYL-PHOSPHATIDYLINOSITOL DE-N-ACETYLASE-RELATED"/>
    <property type="match status" value="1"/>
</dbReference>
<dbReference type="Pfam" id="PF02585">
    <property type="entry name" value="PIG-L"/>
    <property type="match status" value="1"/>
</dbReference>
<dbReference type="PANTHER" id="PTHR12993:SF28">
    <property type="entry name" value="LMBE FAMILY PROTEIN"/>
    <property type="match status" value="1"/>
</dbReference>
<accession>A0ABT1IIF7</accession>
<dbReference type="SUPFAM" id="SSF102588">
    <property type="entry name" value="LmbE-like"/>
    <property type="match status" value="1"/>
</dbReference>
<keyword evidence="1" id="KW-0862">Zinc</keyword>